<accession>A0ABT3GWD1</accession>
<evidence type="ECO:0000313" key="1">
    <source>
        <dbReference type="EMBL" id="MCW1931824.1"/>
    </source>
</evidence>
<dbReference type="RefSeq" id="WP_264504909.1">
    <property type="nucleotide sequence ID" value="NZ_JAPDFL010000001.1"/>
</dbReference>
<keyword evidence="2" id="KW-1185">Reference proteome</keyword>
<evidence type="ECO:0000313" key="2">
    <source>
        <dbReference type="Proteomes" id="UP001208938"/>
    </source>
</evidence>
<gene>
    <name evidence="1" type="ORF">OKW52_06005</name>
</gene>
<protein>
    <submittedName>
        <fullName evidence="1">Uncharacterized protein</fullName>
    </submittedName>
</protein>
<proteinExistence type="predicted"/>
<dbReference type="Proteomes" id="UP001208938">
    <property type="component" value="Unassembled WGS sequence"/>
</dbReference>
<dbReference type="EMBL" id="JAPDFL010000001">
    <property type="protein sequence ID" value="MCW1931824.1"/>
    <property type="molecule type" value="Genomic_DNA"/>
</dbReference>
<comment type="caution">
    <text evidence="1">The sequence shown here is derived from an EMBL/GenBank/DDBJ whole genome shotgun (WGS) entry which is preliminary data.</text>
</comment>
<organism evidence="1 2">
    <name type="scientific">Pararhodobacter zhoushanensis</name>
    <dbReference type="NCBI Taxonomy" id="2479545"/>
    <lineage>
        <taxon>Bacteria</taxon>
        <taxon>Pseudomonadati</taxon>
        <taxon>Pseudomonadota</taxon>
        <taxon>Alphaproteobacteria</taxon>
        <taxon>Rhodobacterales</taxon>
        <taxon>Paracoccaceae</taxon>
        <taxon>Pararhodobacter</taxon>
    </lineage>
</organism>
<sequence length="129" mass="15211">MEHQKIVNIELNFEREVARSRGLSLFRRNPTTWELLLLLARYKNGSNEGVYNTIDSVGTRYLGNSALLKFIRERRDDGLVQFLEHEKKSKWTLQLNEELVAQLIELLDTRNRQLLRAAAEENVPFQWAR</sequence>
<name>A0ABT3GWD1_9RHOB</name>
<reference evidence="1 2" key="1">
    <citation type="submission" date="2022-10" db="EMBL/GenBank/DDBJ databases">
        <title>Pararhodobacter sp. nov., isolated from marine algae.</title>
        <authorList>
            <person name="Choi B.J."/>
            <person name="Kim J.M."/>
            <person name="Lee J.K."/>
            <person name="Choi D.G."/>
            <person name="Jeon C.O."/>
        </authorList>
    </citation>
    <scope>NUCLEOTIDE SEQUENCE [LARGE SCALE GENOMIC DNA]</scope>
    <source>
        <strain evidence="1 2">ZQ420</strain>
    </source>
</reference>